<sequence>MDHSAAKKAKLQFDVEDVLDEGDLESPSALHPVVDELTIDWGSVCGICYREESKILGNQTGGMP</sequence>
<dbReference type="EMBL" id="MU826169">
    <property type="protein sequence ID" value="KAJ7381616.1"/>
    <property type="molecule type" value="Genomic_DNA"/>
</dbReference>
<name>A0A9W9ZH38_9CNID</name>
<evidence type="ECO:0000313" key="1">
    <source>
        <dbReference type="EMBL" id="KAJ7381616.1"/>
    </source>
</evidence>
<reference evidence="1" key="1">
    <citation type="submission" date="2023-01" db="EMBL/GenBank/DDBJ databases">
        <title>Genome assembly of the deep-sea coral Lophelia pertusa.</title>
        <authorList>
            <person name="Herrera S."/>
            <person name="Cordes E."/>
        </authorList>
    </citation>
    <scope>NUCLEOTIDE SEQUENCE</scope>
    <source>
        <strain evidence="1">USNM1676648</strain>
        <tissue evidence="1">Polyp</tissue>
    </source>
</reference>
<proteinExistence type="predicted"/>
<dbReference type="AlphaFoldDB" id="A0A9W9ZH38"/>
<keyword evidence="2" id="KW-1185">Reference proteome</keyword>
<dbReference type="OrthoDB" id="5846437at2759"/>
<evidence type="ECO:0000313" key="2">
    <source>
        <dbReference type="Proteomes" id="UP001163046"/>
    </source>
</evidence>
<organism evidence="1 2">
    <name type="scientific">Desmophyllum pertusum</name>
    <dbReference type="NCBI Taxonomy" id="174260"/>
    <lineage>
        <taxon>Eukaryota</taxon>
        <taxon>Metazoa</taxon>
        <taxon>Cnidaria</taxon>
        <taxon>Anthozoa</taxon>
        <taxon>Hexacorallia</taxon>
        <taxon>Scleractinia</taxon>
        <taxon>Caryophylliina</taxon>
        <taxon>Caryophylliidae</taxon>
        <taxon>Desmophyllum</taxon>
    </lineage>
</organism>
<accession>A0A9W9ZH38</accession>
<dbReference type="Proteomes" id="UP001163046">
    <property type="component" value="Unassembled WGS sequence"/>
</dbReference>
<protein>
    <submittedName>
        <fullName evidence="1">Uncharacterized protein</fullName>
    </submittedName>
</protein>
<gene>
    <name evidence="1" type="ORF">OS493_040135</name>
</gene>
<comment type="caution">
    <text evidence="1">The sequence shown here is derived from an EMBL/GenBank/DDBJ whole genome shotgun (WGS) entry which is preliminary data.</text>
</comment>